<protein>
    <submittedName>
        <fullName evidence="1">Uncharacterized protein</fullName>
    </submittedName>
</protein>
<dbReference type="RefSeq" id="WP_081333903.1">
    <property type="nucleotide sequence ID" value="NZ_CP118046.1"/>
</dbReference>
<dbReference type="AlphaFoldDB" id="A0A413KSC7"/>
<gene>
    <name evidence="1" type="ORF">DWX18_04020</name>
</gene>
<name>A0A413KSC7_STRAP</name>
<evidence type="ECO:0000313" key="2">
    <source>
        <dbReference type="Proteomes" id="UP000284046"/>
    </source>
</evidence>
<proteinExistence type="predicted"/>
<organism evidence="1 2">
    <name type="scientific">Streptococcus anginosus</name>
    <dbReference type="NCBI Taxonomy" id="1328"/>
    <lineage>
        <taxon>Bacteria</taxon>
        <taxon>Bacillati</taxon>
        <taxon>Bacillota</taxon>
        <taxon>Bacilli</taxon>
        <taxon>Lactobacillales</taxon>
        <taxon>Streptococcaceae</taxon>
        <taxon>Streptococcus</taxon>
        <taxon>Streptococcus anginosus group</taxon>
    </lineage>
</organism>
<accession>A0A413KSC7</accession>
<dbReference type="EMBL" id="QRWZ01000003">
    <property type="protein sequence ID" value="RGT61800.1"/>
    <property type="molecule type" value="Genomic_DNA"/>
</dbReference>
<dbReference type="Proteomes" id="UP000284046">
    <property type="component" value="Unassembled WGS sequence"/>
</dbReference>
<sequence>MKGENMTEKEKQELEARRKEAAIKNMYYTRFFSVRYATAFFFFANLYWMLMLYLSKAGLVLLLPLLLTVLAALAMWEQTRMYSVHQKEATLTRFFYNISALANVLLLIIVFVGQYHFLFPFFSISTTTVTVLTVVLLLGLLLAILMLRKLSRIHHHTDKQYKRIQEYIATVQR</sequence>
<reference evidence="1 2" key="1">
    <citation type="submission" date="2018-08" db="EMBL/GenBank/DDBJ databases">
        <title>A genome reference for cultivated species of the human gut microbiota.</title>
        <authorList>
            <person name="Zou Y."/>
            <person name="Xue W."/>
            <person name="Luo G."/>
        </authorList>
    </citation>
    <scope>NUCLEOTIDE SEQUENCE [LARGE SCALE GENOMIC DNA]</scope>
    <source>
        <strain evidence="1 2">AF18-38</strain>
    </source>
</reference>
<evidence type="ECO:0000313" key="1">
    <source>
        <dbReference type="EMBL" id="RGT61800.1"/>
    </source>
</evidence>
<comment type="caution">
    <text evidence="1">The sequence shown here is derived from an EMBL/GenBank/DDBJ whole genome shotgun (WGS) entry which is preliminary data.</text>
</comment>